<comment type="similarity">
    <text evidence="3 9">Belongs to the SRP72 family.</text>
</comment>
<evidence type="ECO:0000256" key="2">
    <source>
        <dbReference type="ARBA" id="ARBA00004496"/>
    </source>
</evidence>
<feature type="domain" description="Signal recognition particle SRP72 subunit RNA-binding" evidence="11">
    <location>
        <begin position="553"/>
        <end position="601"/>
    </location>
</feature>
<feature type="compositionally biased region" description="Basic and acidic residues" evidence="10">
    <location>
        <begin position="552"/>
        <end position="564"/>
    </location>
</feature>
<dbReference type="InterPro" id="IPR013699">
    <property type="entry name" value="Signal_recog_part_SRP72_RNA-bd"/>
</dbReference>
<name>A0A8H3Z2S8_VENIN</name>
<dbReference type="PIRSF" id="PIRSF038922">
    <property type="entry name" value="SRP72"/>
    <property type="match status" value="1"/>
</dbReference>
<comment type="caution">
    <text evidence="13">The sequence shown here is derived from an EMBL/GenBank/DDBJ whole genome shotgun (WGS) entry which is preliminary data.</text>
</comment>
<evidence type="ECO:0000256" key="6">
    <source>
        <dbReference type="ARBA" id="ARBA00022824"/>
    </source>
</evidence>
<dbReference type="GO" id="GO:0005786">
    <property type="term" value="C:signal recognition particle, endoplasmic reticulum targeting"/>
    <property type="evidence" value="ECO:0007669"/>
    <property type="project" value="UniProtKB-UniRule"/>
</dbReference>
<dbReference type="GO" id="GO:0005783">
    <property type="term" value="C:endoplasmic reticulum"/>
    <property type="evidence" value="ECO:0007669"/>
    <property type="project" value="UniProtKB-SubCell"/>
</dbReference>
<evidence type="ECO:0000259" key="11">
    <source>
        <dbReference type="Pfam" id="PF08492"/>
    </source>
</evidence>
<evidence type="ECO:0000256" key="5">
    <source>
        <dbReference type="ARBA" id="ARBA00022490"/>
    </source>
</evidence>
<dbReference type="Proteomes" id="UP000447873">
    <property type="component" value="Unassembled WGS sequence"/>
</dbReference>
<dbReference type="GO" id="GO:0006614">
    <property type="term" value="P:SRP-dependent cotranslational protein targeting to membrane"/>
    <property type="evidence" value="ECO:0007669"/>
    <property type="project" value="UniProtKB-UniRule"/>
</dbReference>
<feature type="compositionally biased region" description="Basic residues" evidence="10">
    <location>
        <begin position="634"/>
        <end position="644"/>
    </location>
</feature>
<dbReference type="Proteomes" id="UP000433883">
    <property type="component" value="Unassembled WGS sequence"/>
</dbReference>
<dbReference type="Gene3D" id="1.25.40.10">
    <property type="entry name" value="Tetratricopeptide repeat domain"/>
    <property type="match status" value="1"/>
</dbReference>
<organism evidence="13 15">
    <name type="scientific">Venturia inaequalis</name>
    <name type="common">Apple scab fungus</name>
    <dbReference type="NCBI Taxonomy" id="5025"/>
    <lineage>
        <taxon>Eukaryota</taxon>
        <taxon>Fungi</taxon>
        <taxon>Dikarya</taxon>
        <taxon>Ascomycota</taxon>
        <taxon>Pezizomycotina</taxon>
        <taxon>Dothideomycetes</taxon>
        <taxon>Pleosporomycetidae</taxon>
        <taxon>Venturiales</taxon>
        <taxon>Venturiaceae</taxon>
        <taxon>Venturia</taxon>
    </lineage>
</organism>
<dbReference type="InterPro" id="IPR026270">
    <property type="entry name" value="SRP72"/>
</dbReference>
<protein>
    <recommendedName>
        <fullName evidence="4 9">Signal recognition particle subunit SRP72</fullName>
    </recommendedName>
</protein>
<comment type="subcellular location">
    <subcellularLocation>
        <location evidence="2 9">Cytoplasm</location>
    </subcellularLocation>
    <subcellularLocation>
        <location evidence="1">Endoplasmic reticulum</location>
    </subcellularLocation>
</comment>
<accession>A0A8H3Z2S8</accession>
<dbReference type="Pfam" id="PF08492">
    <property type="entry name" value="SRP72"/>
    <property type="match status" value="1"/>
</dbReference>
<dbReference type="InterPro" id="IPR011990">
    <property type="entry name" value="TPR-like_helical_dom_sf"/>
</dbReference>
<dbReference type="FunFam" id="1.25.40.10:FF:000512">
    <property type="entry name" value="Signal recognition particle subunit SRP72"/>
    <property type="match status" value="1"/>
</dbReference>
<evidence type="ECO:0000256" key="9">
    <source>
        <dbReference type="PIRNR" id="PIRNR038922"/>
    </source>
</evidence>
<dbReference type="Pfam" id="PF17004">
    <property type="entry name" value="SRP_TPR_like"/>
    <property type="match status" value="1"/>
</dbReference>
<feature type="compositionally biased region" description="Basic and acidic residues" evidence="10">
    <location>
        <begin position="574"/>
        <end position="598"/>
    </location>
</feature>
<evidence type="ECO:0000313" key="17">
    <source>
        <dbReference type="Proteomes" id="UP000490939"/>
    </source>
</evidence>
<evidence type="ECO:0000256" key="8">
    <source>
        <dbReference type="ARBA" id="ARBA00023274"/>
    </source>
</evidence>
<evidence type="ECO:0000313" key="14">
    <source>
        <dbReference type="EMBL" id="KAE9987044.1"/>
    </source>
</evidence>
<keyword evidence="5 9" id="KW-0963">Cytoplasm</keyword>
<sequence length="644" mass="70492">MSAIPNLAALLKQTHLDTDEELLKAANANLKKSKADALAQHVRVVALLKQDRWDDAVRAFEDSGDALKEKAKFEYAYALYKSGHLERVEEVVSSGHADERGIKHVLAQTAYRLEKFETAAELYAQLSSPASANEEADLKINSGAVNAQLEWKGLGHLVERKPERTDTFESAYNAACVSIGRGQLGLGEALLRKAVDLCNASEYLSDEEKKSERLPIIVQHIYVLAQQGREDDARKLSKTIDISDIQEASTENIARINDVAISADTLTNPYLAHRTFRSSPRLSKNDMPFDYQSNIIKQDDAVLNFLCLKYPGVAESTASHILSQPSPTISPTVNVSAVLNAAALAKGQSGKSALKEILPYLEKRTNDIGLMLTVVQIYLLTGNHGSAIALMEKFFARLEEYKTDAALDVRFAPGLVSVLVSLYASQGRKAHSKAELAKAASYWRSRRKADDKVAPRISLLRAAATALLESSDLEDAKVAGEIFTDLHERDPDDQANTAGLVAAYANIDVSRIPKDALESLTPAERLVPDIDAADLEDAGVVRPTSSVTVKIESKKRPVEDEAKTKTKKIRPSRMPKEGFEEGKKMDPERWLPLRDRSTYRPKGRKGKAKAAGLTQGGMDEEKKPASSVAGGQAAKKKKPKGKKK</sequence>
<dbReference type="OrthoDB" id="5421607at2759"/>
<evidence type="ECO:0000256" key="3">
    <source>
        <dbReference type="ARBA" id="ARBA00007676"/>
    </source>
</evidence>
<keyword evidence="17" id="KW-1185">Reference proteome</keyword>
<keyword evidence="7 9" id="KW-0733">Signal recognition particle</keyword>
<dbReference type="EMBL" id="WNWQ01000064">
    <property type="protein sequence ID" value="KAE9981098.1"/>
    <property type="molecule type" value="Genomic_DNA"/>
</dbReference>
<evidence type="ECO:0000313" key="16">
    <source>
        <dbReference type="Proteomes" id="UP000447873"/>
    </source>
</evidence>
<dbReference type="Proteomes" id="UP000490939">
    <property type="component" value="Unassembled WGS sequence"/>
</dbReference>
<proteinExistence type="inferred from homology"/>
<gene>
    <name evidence="13" type="ORF">BLS_007871</name>
    <name evidence="14" type="ORF">EG327_004028</name>
    <name evidence="12" type="ORF">EG328_002722</name>
</gene>
<keyword evidence="8 9" id="KW-0687">Ribonucleoprotein</keyword>
<dbReference type="PANTHER" id="PTHR14094:SF9">
    <property type="entry name" value="SIGNAL RECOGNITION PARTICLE SUBUNIT SRP72"/>
    <property type="match status" value="1"/>
</dbReference>
<keyword evidence="6" id="KW-0256">Endoplasmic reticulum</keyword>
<dbReference type="GO" id="GO:0043022">
    <property type="term" value="F:ribosome binding"/>
    <property type="evidence" value="ECO:0007669"/>
    <property type="project" value="TreeGrafter"/>
</dbReference>
<evidence type="ECO:0000256" key="1">
    <source>
        <dbReference type="ARBA" id="ARBA00004240"/>
    </source>
</evidence>
<reference evidence="13 15" key="1">
    <citation type="submission" date="2019-11" db="EMBL/GenBank/DDBJ databases">
        <title>Venturia inaequalis Genome Resource.</title>
        <authorList>
            <person name="Lichtner F.J."/>
        </authorList>
    </citation>
    <scope>NUCLEOTIDE SEQUENCE [LARGE SCALE GENOMIC DNA]</scope>
    <source>
        <strain evidence="12 16">120213</strain>
        <strain evidence="13">Bline_iso_100314</strain>
        <strain evidence="14 17">DMI_063113</strain>
    </source>
</reference>
<feature type="region of interest" description="Disordered" evidence="10">
    <location>
        <begin position="552"/>
        <end position="644"/>
    </location>
</feature>
<dbReference type="PANTHER" id="PTHR14094">
    <property type="entry name" value="SIGNAL RECOGNITION PARTICLE 72"/>
    <property type="match status" value="1"/>
</dbReference>
<evidence type="ECO:0000313" key="12">
    <source>
        <dbReference type="EMBL" id="KAE9976243.1"/>
    </source>
</evidence>
<evidence type="ECO:0000256" key="10">
    <source>
        <dbReference type="SAM" id="MobiDB-lite"/>
    </source>
</evidence>
<feature type="compositionally biased region" description="Basic residues" evidence="10">
    <location>
        <begin position="599"/>
        <end position="608"/>
    </location>
</feature>
<evidence type="ECO:0000256" key="7">
    <source>
        <dbReference type="ARBA" id="ARBA00023135"/>
    </source>
</evidence>
<evidence type="ECO:0000313" key="15">
    <source>
        <dbReference type="Proteomes" id="UP000433883"/>
    </source>
</evidence>
<dbReference type="EMBL" id="WNWS01000178">
    <property type="protein sequence ID" value="KAE9976243.1"/>
    <property type="molecule type" value="Genomic_DNA"/>
</dbReference>
<evidence type="ECO:0000313" key="13">
    <source>
        <dbReference type="EMBL" id="KAE9981098.1"/>
    </source>
</evidence>
<dbReference type="InterPro" id="IPR031545">
    <property type="entry name" value="SRP72_TPR-like"/>
</dbReference>
<dbReference type="AlphaFoldDB" id="A0A8H3Z2S8"/>
<dbReference type="GO" id="GO:0008312">
    <property type="term" value="F:7S RNA binding"/>
    <property type="evidence" value="ECO:0007669"/>
    <property type="project" value="InterPro"/>
</dbReference>
<evidence type="ECO:0000256" key="4">
    <source>
        <dbReference type="ARBA" id="ARBA00018350"/>
    </source>
</evidence>
<dbReference type="EMBL" id="WNWR01000244">
    <property type="protein sequence ID" value="KAE9987044.1"/>
    <property type="molecule type" value="Genomic_DNA"/>
</dbReference>
<comment type="function">
    <text evidence="9">Component of the signal recognition particle (SRP) complex, a ribonucleoprotein complex that mediates the cotranslational targeting of secretory and membrane proteins to the endoplasmic reticulum (ER).</text>
</comment>
<dbReference type="SUPFAM" id="SSF48452">
    <property type="entry name" value="TPR-like"/>
    <property type="match status" value="1"/>
</dbReference>